<dbReference type="GO" id="GO:0006749">
    <property type="term" value="P:glutathione metabolic process"/>
    <property type="evidence" value="ECO:0007669"/>
    <property type="project" value="TreeGrafter"/>
</dbReference>
<dbReference type="STRING" id="69.GLE_4808"/>
<dbReference type="PANTHER" id="PTHR42943">
    <property type="entry name" value="GLUTATHIONE S-TRANSFERASE KAPPA"/>
    <property type="match status" value="1"/>
</dbReference>
<dbReference type="EMBL" id="CP013140">
    <property type="protein sequence ID" value="ALN60149.1"/>
    <property type="molecule type" value="Genomic_DNA"/>
</dbReference>
<dbReference type="OrthoDB" id="5244108at2"/>
<comment type="catalytic activity">
    <reaction evidence="1">
        <text>2-hydroxychromene-2-carboxylate = (3E)-4-(2-hydroxyphenyl)-2-oxobut-3-enoate</text>
        <dbReference type="Rhea" id="RHEA:27401"/>
        <dbReference type="ChEBI" id="CHEBI:59350"/>
        <dbReference type="ChEBI" id="CHEBI:59353"/>
        <dbReference type="EC" id="5.99.1.4"/>
    </reaction>
</comment>
<organism evidence="2 3">
    <name type="scientific">Lysobacter enzymogenes</name>
    <dbReference type="NCBI Taxonomy" id="69"/>
    <lineage>
        <taxon>Bacteria</taxon>
        <taxon>Pseudomonadati</taxon>
        <taxon>Pseudomonadota</taxon>
        <taxon>Gammaproteobacteria</taxon>
        <taxon>Lysobacterales</taxon>
        <taxon>Lysobacteraceae</taxon>
        <taxon>Lysobacter</taxon>
    </lineage>
</organism>
<dbReference type="GO" id="GO:1901170">
    <property type="term" value="P:naphthalene catabolic process"/>
    <property type="evidence" value="ECO:0007669"/>
    <property type="project" value="InterPro"/>
</dbReference>
<dbReference type="CDD" id="cd03022">
    <property type="entry name" value="DsbA_HCCA_Iso"/>
    <property type="match status" value="1"/>
</dbReference>
<sequence>MSAPALRWYFDFISPFAYLQWQRVRALAAQRPVALVPVAFGAVLAAHSHKGPAEIPGKREFTYRHVLWQARRAGVRLRFPPAHPFNPLAALRLSVAAGNTPEAVEAIFDWIWGQGREGDSVEALGPVAAGLGVPAEALASESVKTALRANTEAALLAGVFGVPTLSIGSDLFWGNDAHDFALDALQHPEMLEDPEMQRLLQLPIGVQRRA</sequence>
<dbReference type="AlphaFoldDB" id="A0A0S2DNR4"/>
<gene>
    <name evidence="2" type="primary">nahD</name>
    <name evidence="2" type="ORF">GLE_4808</name>
</gene>
<evidence type="ECO:0000256" key="1">
    <source>
        <dbReference type="PIRNR" id="PIRNR006386"/>
    </source>
</evidence>
<comment type="similarity">
    <text evidence="1">Belongs to the GST superfamily. NadH family.</text>
</comment>
<name>A0A0S2DNR4_LYSEN</name>
<keyword evidence="1" id="KW-0413">Isomerase</keyword>
<dbReference type="GO" id="GO:0018845">
    <property type="term" value="F:2-hydroxychromene-2-carboxylate isomerase activity"/>
    <property type="evidence" value="ECO:0007669"/>
    <property type="project" value="UniProtKB-UniRule"/>
</dbReference>
<dbReference type="Proteomes" id="UP000061569">
    <property type="component" value="Chromosome"/>
</dbReference>
<reference evidence="2 3" key="1">
    <citation type="submission" date="2015-11" db="EMBL/GenBank/DDBJ databases">
        <title>Genome sequences of Lysobacter enzymogenes strain C3 and Lysobacter antibioticus ATCC 29479.</title>
        <authorList>
            <person name="Kobayashi D.Y."/>
        </authorList>
    </citation>
    <scope>NUCLEOTIDE SEQUENCE [LARGE SCALE GENOMIC DNA]</scope>
    <source>
        <strain evidence="2 3">C3</strain>
    </source>
</reference>
<dbReference type="InterPro" id="IPR001853">
    <property type="entry name" value="DSBA-like_thioredoxin_dom"/>
</dbReference>
<protein>
    <recommendedName>
        <fullName evidence="1">2-hydroxychromene-2-carboxylate isomerase</fullName>
        <ecNumber evidence="1">5.99.1.4</ecNumber>
    </recommendedName>
</protein>
<dbReference type="EC" id="5.99.1.4" evidence="1"/>
<dbReference type="InterPro" id="IPR044087">
    <property type="entry name" value="NahD-like"/>
</dbReference>
<dbReference type="GO" id="GO:0004602">
    <property type="term" value="F:glutathione peroxidase activity"/>
    <property type="evidence" value="ECO:0007669"/>
    <property type="project" value="TreeGrafter"/>
</dbReference>
<dbReference type="GO" id="GO:0004364">
    <property type="term" value="F:glutathione transferase activity"/>
    <property type="evidence" value="ECO:0007669"/>
    <property type="project" value="TreeGrafter"/>
</dbReference>
<dbReference type="PIRSF" id="PIRSF006386">
    <property type="entry name" value="HCCAis_GSTk"/>
    <property type="match status" value="1"/>
</dbReference>
<dbReference type="InterPro" id="IPR051924">
    <property type="entry name" value="GST_Kappa/NadH"/>
</dbReference>
<dbReference type="SUPFAM" id="SSF52833">
    <property type="entry name" value="Thioredoxin-like"/>
    <property type="match status" value="1"/>
</dbReference>
<dbReference type="PANTHER" id="PTHR42943:SF2">
    <property type="entry name" value="GLUTATHIONE S-TRANSFERASE KAPPA 1"/>
    <property type="match status" value="1"/>
</dbReference>
<proteinExistence type="inferred from homology"/>
<dbReference type="Pfam" id="PF01323">
    <property type="entry name" value="DSBA"/>
    <property type="match status" value="1"/>
</dbReference>
<accession>A0A0S2DNR4</accession>
<dbReference type="InterPro" id="IPR036249">
    <property type="entry name" value="Thioredoxin-like_sf"/>
</dbReference>
<evidence type="ECO:0000313" key="2">
    <source>
        <dbReference type="EMBL" id="ALN60149.1"/>
    </source>
</evidence>
<dbReference type="KEGG" id="lez:GLE_4808"/>
<dbReference type="PATRIC" id="fig|69.6.peg.4740"/>
<evidence type="ECO:0000313" key="3">
    <source>
        <dbReference type="Proteomes" id="UP000061569"/>
    </source>
</evidence>
<dbReference type="Gene3D" id="3.40.30.10">
    <property type="entry name" value="Glutaredoxin"/>
    <property type="match status" value="1"/>
</dbReference>
<dbReference type="InterPro" id="IPR014440">
    <property type="entry name" value="HCCAis_GSTk"/>
</dbReference>